<dbReference type="Proteomes" id="UP000195105">
    <property type="component" value="Unassembled WGS sequence"/>
</dbReference>
<dbReference type="InterPro" id="IPR038732">
    <property type="entry name" value="HpyO/CreE_NAD-binding"/>
</dbReference>
<dbReference type="AlphaFoldDB" id="A0A243SB60"/>
<dbReference type="Pfam" id="PF13454">
    <property type="entry name" value="NAD_binding_9"/>
    <property type="match status" value="1"/>
</dbReference>
<organism evidence="2 3">
    <name type="scientific">Streptomyces swartbergensis</name>
    <dbReference type="NCBI Taxonomy" id="487165"/>
    <lineage>
        <taxon>Bacteria</taxon>
        <taxon>Bacillati</taxon>
        <taxon>Actinomycetota</taxon>
        <taxon>Actinomycetes</taxon>
        <taxon>Kitasatosporales</taxon>
        <taxon>Streptomycetaceae</taxon>
        <taxon>Streptomyces</taxon>
    </lineage>
</organism>
<evidence type="ECO:0000259" key="1">
    <source>
        <dbReference type="Pfam" id="PF13454"/>
    </source>
</evidence>
<evidence type="ECO:0000313" key="2">
    <source>
        <dbReference type="EMBL" id="OUD04901.1"/>
    </source>
</evidence>
<feature type="domain" description="FAD-dependent urate hydroxylase HpyO/Asp monooxygenase CreE-like FAD/NAD(P)-binding" evidence="1">
    <location>
        <begin position="10"/>
        <end position="195"/>
    </location>
</feature>
<proteinExistence type="predicted"/>
<evidence type="ECO:0000313" key="3">
    <source>
        <dbReference type="Proteomes" id="UP000195105"/>
    </source>
</evidence>
<dbReference type="RefSeq" id="WP_086599099.1">
    <property type="nucleotide sequence ID" value="NZ_NGFN01000005.1"/>
</dbReference>
<dbReference type="SUPFAM" id="SSF51905">
    <property type="entry name" value="FAD/NAD(P)-binding domain"/>
    <property type="match status" value="1"/>
</dbReference>
<dbReference type="EMBL" id="NGFN01000005">
    <property type="protein sequence ID" value="OUD04901.1"/>
    <property type="molecule type" value="Genomic_DNA"/>
</dbReference>
<sequence>MTDGRMKVCVVGAGPRGLSLVERICANVRRSAEPLACTVHLVDPAAPGAGRVWRTDQSRQLLMNTVASQVTMFTDSSVTMRGPVEPGPSLYEWARRLAAEASPDARGGPEEEYGEETLAEAQSLGPDSYPTRAFYGGYLRWVLRTVVDGAPESVSVRFHRCRAVALDDAPDGQAVTLEGGARLTGLDAVVLAQGHVSARPDPHTLTLACFAEEHGLAHVPPCNPADADLSAIRPGEPTLLSGLGLNAFDHIALLTEGRGGSFERKGDGLVYLPSGREPRLYAGSRRGVPYHARGENEKGAYGRHEPRLLSPPVIARLRAAAEHGTPADFRTDVWPLIAKEVESVYYGALLARRGGRAATGAFTARFLAAARGAEEDALLTRHGIGRGERFDWEWIQRPYCARDFATQDSYRDWLLEYLRQDVRAAREGNVSGPLKAALDVLRDLRNEVRLVVDHAGISGESYRDDLDGWYTPLNAFLSIGPPAQRIEEMSALIEAGVLDVLGPGLRVSTDPVRPAFVAWSARIPGHRVRVSALIEARLPPPSLRRTADPLLSHLLRTSQCRPYRIPGRGAEAYETDGLDVTDRPYRLIDAQGRAHPRRFAYGVPTEAVHWVTAAGIRPGVDSVTLGDSDAIARAVLGLAEAAAPAPLDAVGAGGSHCSGSRADGLRKADCHG</sequence>
<reference evidence="2 3" key="1">
    <citation type="submission" date="2017-05" db="EMBL/GenBank/DDBJ databases">
        <title>Biotechnological potential of actinobacteria isolated from South African environments.</title>
        <authorList>
            <person name="Le Roes-Hill M."/>
            <person name="Prins A."/>
            <person name="Durrell K.A."/>
        </authorList>
    </citation>
    <scope>NUCLEOTIDE SEQUENCE [LARGE SCALE GENOMIC DNA]</scope>
    <source>
        <strain evidence="2 3">HMC13</strain>
    </source>
</reference>
<accession>A0A243SB60</accession>
<comment type="caution">
    <text evidence="2">The sequence shown here is derived from an EMBL/GenBank/DDBJ whole genome shotgun (WGS) entry which is preliminary data.</text>
</comment>
<dbReference type="PANTHER" id="PTHR40254">
    <property type="entry name" value="BLR0577 PROTEIN"/>
    <property type="match status" value="1"/>
</dbReference>
<dbReference type="InterPro" id="IPR052189">
    <property type="entry name" value="L-asp_N-monooxygenase_NS-form"/>
</dbReference>
<protein>
    <submittedName>
        <fullName evidence="2">FAD-binding protein</fullName>
    </submittedName>
</protein>
<gene>
    <name evidence="2" type="ORF">CA983_01880</name>
</gene>
<keyword evidence="3" id="KW-1185">Reference proteome</keyword>
<name>A0A243SB60_9ACTN</name>
<dbReference type="PANTHER" id="PTHR40254:SF1">
    <property type="entry name" value="BLR0577 PROTEIN"/>
    <property type="match status" value="1"/>
</dbReference>
<dbReference type="InterPro" id="IPR036188">
    <property type="entry name" value="FAD/NAD-bd_sf"/>
</dbReference>